<dbReference type="EMBL" id="FMZZ01000007">
    <property type="protein sequence ID" value="SDD08845.1"/>
    <property type="molecule type" value="Genomic_DNA"/>
</dbReference>
<dbReference type="Proteomes" id="UP000199501">
    <property type="component" value="Unassembled WGS sequence"/>
</dbReference>
<evidence type="ECO:0000313" key="4">
    <source>
        <dbReference type="Proteomes" id="UP000199501"/>
    </source>
</evidence>
<dbReference type="STRING" id="1271860.SAMN05216174_10763"/>
<dbReference type="Pfam" id="PF08327">
    <property type="entry name" value="AHSA1"/>
    <property type="match status" value="1"/>
</dbReference>
<protein>
    <submittedName>
        <fullName evidence="3">Activator of Hsp90 ATPase homolog 1-like protein</fullName>
    </submittedName>
</protein>
<keyword evidence="4" id="KW-1185">Reference proteome</keyword>
<dbReference type="CDD" id="cd07814">
    <property type="entry name" value="SRPBCC_CalC_Aha1-like"/>
    <property type="match status" value="1"/>
</dbReference>
<gene>
    <name evidence="3" type="ORF">SAMN05216174_10763</name>
</gene>
<dbReference type="SUPFAM" id="SSF55961">
    <property type="entry name" value="Bet v1-like"/>
    <property type="match status" value="2"/>
</dbReference>
<name>A0A1G6RY39_9PSEU</name>
<comment type="similarity">
    <text evidence="1">Belongs to the AHA1 family.</text>
</comment>
<dbReference type="AlphaFoldDB" id="A0A1G6RY39"/>
<dbReference type="InterPro" id="IPR013538">
    <property type="entry name" value="ASHA1/2-like_C"/>
</dbReference>
<feature type="domain" description="Activator of Hsp90 ATPase homologue 1/2-like C-terminal" evidence="2">
    <location>
        <begin position="163"/>
        <end position="274"/>
    </location>
</feature>
<sequence>MSEQLAEPLTMSARLAAPVSRVRAALTEAGELRAWLSEHAEVDLPNRFAFWGPSIPDGAEPHQRPLTVTDTEVSFAWQVGGEETTVEFTLAEESADTTVLTASQSHFPGWGVAASGGGGVLAVLGTFWAAAIANLVEHIEGRPLTPRGDLTSADLKAEVVIAASAEKIYDALMDPAKFAEWFGYPIELEPHVGGRWAMGGFENNPSPAKIVELEPGRALTLDFGGSSYGLNSWELAESDGKTRLTFMASGFNRDNPPYAGWLGWISGIAELRRYVEMPDWRMTWIVPTEEETRPAE</sequence>
<evidence type="ECO:0000259" key="2">
    <source>
        <dbReference type="Pfam" id="PF08327"/>
    </source>
</evidence>
<evidence type="ECO:0000256" key="1">
    <source>
        <dbReference type="ARBA" id="ARBA00006817"/>
    </source>
</evidence>
<reference evidence="4" key="1">
    <citation type="submission" date="2016-10" db="EMBL/GenBank/DDBJ databases">
        <authorList>
            <person name="Varghese N."/>
            <person name="Submissions S."/>
        </authorList>
    </citation>
    <scope>NUCLEOTIDE SEQUENCE [LARGE SCALE GENOMIC DNA]</scope>
    <source>
        <strain evidence="4">IBRC-M 10403</strain>
    </source>
</reference>
<evidence type="ECO:0000313" key="3">
    <source>
        <dbReference type="EMBL" id="SDD08845.1"/>
    </source>
</evidence>
<accession>A0A1G6RY39</accession>
<dbReference type="Gene3D" id="3.30.530.20">
    <property type="match status" value="2"/>
</dbReference>
<organism evidence="3 4">
    <name type="scientific">Actinokineospora iranica</name>
    <dbReference type="NCBI Taxonomy" id="1271860"/>
    <lineage>
        <taxon>Bacteria</taxon>
        <taxon>Bacillati</taxon>
        <taxon>Actinomycetota</taxon>
        <taxon>Actinomycetes</taxon>
        <taxon>Pseudonocardiales</taxon>
        <taxon>Pseudonocardiaceae</taxon>
        <taxon>Actinokineospora</taxon>
    </lineage>
</organism>
<proteinExistence type="inferred from homology"/>
<dbReference type="RefSeq" id="WP_228771668.1">
    <property type="nucleotide sequence ID" value="NZ_FMZZ01000007.1"/>
</dbReference>
<dbReference type="InterPro" id="IPR023393">
    <property type="entry name" value="START-like_dom_sf"/>
</dbReference>